<organism evidence="1 2">
    <name type="scientific">Macroventuria anomochaeta</name>
    <dbReference type="NCBI Taxonomy" id="301207"/>
    <lineage>
        <taxon>Eukaryota</taxon>
        <taxon>Fungi</taxon>
        <taxon>Dikarya</taxon>
        <taxon>Ascomycota</taxon>
        <taxon>Pezizomycotina</taxon>
        <taxon>Dothideomycetes</taxon>
        <taxon>Pleosporomycetidae</taxon>
        <taxon>Pleosporales</taxon>
        <taxon>Pleosporineae</taxon>
        <taxon>Didymellaceae</taxon>
        <taxon>Macroventuria</taxon>
    </lineage>
</organism>
<accession>A0ACB6RS48</accession>
<keyword evidence="2" id="KW-1185">Reference proteome</keyword>
<comment type="caution">
    <text evidence="1">The sequence shown here is derived from an EMBL/GenBank/DDBJ whole genome shotgun (WGS) entry which is preliminary data.</text>
</comment>
<gene>
    <name evidence="1" type="ORF">BU25DRAFT_461299</name>
</gene>
<evidence type="ECO:0000313" key="1">
    <source>
        <dbReference type="EMBL" id="KAF2624102.1"/>
    </source>
</evidence>
<dbReference type="EMBL" id="MU006732">
    <property type="protein sequence ID" value="KAF2624102.1"/>
    <property type="molecule type" value="Genomic_DNA"/>
</dbReference>
<reference evidence="1" key="1">
    <citation type="journal article" date="2020" name="Stud. Mycol.">
        <title>101 Dothideomycetes genomes: a test case for predicting lifestyles and emergence of pathogens.</title>
        <authorList>
            <person name="Haridas S."/>
            <person name="Albert R."/>
            <person name="Binder M."/>
            <person name="Bloem J."/>
            <person name="Labutti K."/>
            <person name="Salamov A."/>
            <person name="Andreopoulos B."/>
            <person name="Baker S."/>
            <person name="Barry K."/>
            <person name="Bills G."/>
            <person name="Bluhm B."/>
            <person name="Cannon C."/>
            <person name="Castanera R."/>
            <person name="Culley D."/>
            <person name="Daum C."/>
            <person name="Ezra D."/>
            <person name="Gonzalez J."/>
            <person name="Henrissat B."/>
            <person name="Kuo A."/>
            <person name="Liang C."/>
            <person name="Lipzen A."/>
            <person name="Lutzoni F."/>
            <person name="Magnuson J."/>
            <person name="Mondo S."/>
            <person name="Nolan M."/>
            <person name="Ohm R."/>
            <person name="Pangilinan J."/>
            <person name="Park H.-J."/>
            <person name="Ramirez L."/>
            <person name="Alfaro M."/>
            <person name="Sun H."/>
            <person name="Tritt A."/>
            <person name="Yoshinaga Y."/>
            <person name="Zwiers L.-H."/>
            <person name="Turgeon B."/>
            <person name="Goodwin S."/>
            <person name="Spatafora J."/>
            <person name="Crous P."/>
            <person name="Grigoriev I."/>
        </authorList>
    </citation>
    <scope>NUCLEOTIDE SEQUENCE</scope>
    <source>
        <strain evidence="1">CBS 525.71</strain>
    </source>
</reference>
<dbReference type="Proteomes" id="UP000799754">
    <property type="component" value="Unassembled WGS sequence"/>
</dbReference>
<protein>
    <submittedName>
        <fullName evidence="1">Uncharacterized protein</fullName>
    </submittedName>
</protein>
<sequence>MTTENTQSAHCPESLQSVASQLVSLDFVTGTDRVEHTSGAGLKIFPQWLANGTIVYLIKNTADEGLSYSTGNTTTAVPRTIQSPSWSPDGSKVIYENVDFDVIRSMGKTIYS</sequence>
<evidence type="ECO:0000313" key="2">
    <source>
        <dbReference type="Proteomes" id="UP000799754"/>
    </source>
</evidence>
<name>A0ACB6RS48_9PLEO</name>
<proteinExistence type="predicted"/>